<reference evidence="2 3" key="1">
    <citation type="submission" date="2015-06" db="EMBL/GenBank/DDBJ databases">
        <title>New insights into the roles of widespread benthic archaea in carbon and nitrogen cycling.</title>
        <authorList>
            <person name="Lazar C.S."/>
            <person name="Baker B.J."/>
            <person name="Seitz K.W."/>
            <person name="Hyde A.S."/>
            <person name="Dick G.J."/>
            <person name="Hinrichs K.-U."/>
            <person name="Teske A.P."/>
        </authorList>
    </citation>
    <scope>NUCLEOTIDE SEQUENCE [LARGE SCALE GENOMIC DNA]</scope>
    <source>
        <strain evidence="2">SG8-32-1</strain>
    </source>
</reference>
<dbReference type="EMBL" id="LFWU01000076">
    <property type="protein sequence ID" value="KON32142.1"/>
    <property type="molecule type" value="Genomic_DNA"/>
</dbReference>
<dbReference type="AlphaFoldDB" id="A0A0M0BU52"/>
<dbReference type="NCBIfam" id="TIGR00074">
    <property type="entry name" value="hypC_hupF"/>
    <property type="match status" value="1"/>
</dbReference>
<dbReference type="Proteomes" id="UP000037237">
    <property type="component" value="Unassembled WGS sequence"/>
</dbReference>
<evidence type="ECO:0000313" key="3">
    <source>
        <dbReference type="Proteomes" id="UP000037237"/>
    </source>
</evidence>
<evidence type="ECO:0008006" key="4">
    <source>
        <dbReference type="Google" id="ProtNLM"/>
    </source>
</evidence>
<accession>A0A0M0BU52</accession>
<dbReference type="GO" id="GO:1902670">
    <property type="term" value="F:carbon dioxide binding"/>
    <property type="evidence" value="ECO:0007669"/>
    <property type="project" value="TreeGrafter"/>
</dbReference>
<comment type="caution">
    <text evidence="2">The sequence shown here is derived from an EMBL/GenBank/DDBJ whole genome shotgun (WGS) entry which is preliminary data.</text>
</comment>
<dbReference type="PANTHER" id="PTHR35177:SF2">
    <property type="entry name" value="HYDROGENASE MATURATION FACTOR HYBG"/>
    <property type="match status" value="1"/>
</dbReference>
<dbReference type="GO" id="GO:0005506">
    <property type="term" value="F:iron ion binding"/>
    <property type="evidence" value="ECO:0007669"/>
    <property type="project" value="TreeGrafter"/>
</dbReference>
<proteinExistence type="inferred from homology"/>
<dbReference type="InterPro" id="IPR001109">
    <property type="entry name" value="Hydrogenase_HupF/HypC"/>
</dbReference>
<organism evidence="2 3">
    <name type="scientific">miscellaneous Crenarchaeota group-1 archaeon SG8-32-1</name>
    <dbReference type="NCBI Taxonomy" id="1685124"/>
    <lineage>
        <taxon>Archaea</taxon>
        <taxon>Candidatus Bathyarchaeota</taxon>
        <taxon>MCG-1</taxon>
    </lineage>
</organism>
<dbReference type="SUPFAM" id="SSF159127">
    <property type="entry name" value="HupF/HypC-like"/>
    <property type="match status" value="1"/>
</dbReference>
<comment type="similarity">
    <text evidence="1">Belongs to the HupF/HypC family.</text>
</comment>
<evidence type="ECO:0000313" key="2">
    <source>
        <dbReference type="EMBL" id="KON32142.1"/>
    </source>
</evidence>
<sequence length="68" mass="7634">MPAKILEINDYVAKVDFGQGVAREVNIMLVDAKVGDYVLVHAGYAIEKLDQKAAEESLKTWRQILEQT</sequence>
<protein>
    <recommendedName>
        <fullName evidence="4">Hydrogenase assembly protein HypC</fullName>
    </recommendedName>
</protein>
<dbReference type="GO" id="GO:0051604">
    <property type="term" value="P:protein maturation"/>
    <property type="evidence" value="ECO:0007669"/>
    <property type="project" value="TreeGrafter"/>
</dbReference>
<evidence type="ECO:0000256" key="1">
    <source>
        <dbReference type="ARBA" id="ARBA00006018"/>
    </source>
</evidence>
<dbReference type="Gene3D" id="2.30.30.140">
    <property type="match status" value="1"/>
</dbReference>
<gene>
    <name evidence="2" type="ORF">AC477_03350</name>
</gene>
<dbReference type="PATRIC" id="fig|1685124.3.peg.639"/>
<dbReference type="PANTHER" id="PTHR35177">
    <property type="entry name" value="HYDROGENASE MATURATION FACTOR HYBG"/>
    <property type="match status" value="1"/>
</dbReference>
<dbReference type="Pfam" id="PF01455">
    <property type="entry name" value="HupF_HypC"/>
    <property type="match status" value="1"/>
</dbReference>
<name>A0A0M0BU52_9ARCH</name>